<dbReference type="Proteomes" id="UP000014585">
    <property type="component" value="Unassembled WGS sequence"/>
</dbReference>
<proteinExistence type="predicted"/>
<dbReference type="PATRIC" id="fig|566551.4.peg.4161"/>
<dbReference type="EMBL" id="ATDT01000038">
    <property type="protein sequence ID" value="EPF12950.1"/>
    <property type="molecule type" value="Genomic_DNA"/>
</dbReference>
<name>S3IIQ2_9ENTR</name>
<dbReference type="HOGENOM" id="CLU_3267535_0_0_6"/>
<organism evidence="1 2">
    <name type="scientific">Cedecea davisae DSM 4568</name>
    <dbReference type="NCBI Taxonomy" id="566551"/>
    <lineage>
        <taxon>Bacteria</taxon>
        <taxon>Pseudomonadati</taxon>
        <taxon>Pseudomonadota</taxon>
        <taxon>Gammaproteobacteria</taxon>
        <taxon>Enterobacterales</taxon>
        <taxon>Enterobacteriaceae</taxon>
        <taxon>Cedecea</taxon>
    </lineage>
</organism>
<accession>S3IIQ2</accession>
<sequence length="41" mass="4623">MKKFEARQVVVIVTKIAAKRFAAKANIKFSIATPITFRRAT</sequence>
<dbReference type="AlphaFoldDB" id="S3IIQ2"/>
<evidence type="ECO:0000313" key="2">
    <source>
        <dbReference type="Proteomes" id="UP000014585"/>
    </source>
</evidence>
<reference evidence="1 2" key="1">
    <citation type="submission" date="2013-04" db="EMBL/GenBank/DDBJ databases">
        <authorList>
            <person name="Weinstock G."/>
            <person name="Sodergren E."/>
            <person name="Lobos E.A."/>
            <person name="Fulton L."/>
            <person name="Fulton R."/>
            <person name="Courtney L."/>
            <person name="Fronick C."/>
            <person name="O'Laughlin M."/>
            <person name="Godfrey J."/>
            <person name="Wilson R.M."/>
            <person name="Miner T."/>
            <person name="Farmer C."/>
            <person name="Delehaunty K."/>
            <person name="Cordes M."/>
            <person name="Minx P."/>
            <person name="Tomlinson C."/>
            <person name="Chen J."/>
            <person name="Wollam A."/>
            <person name="Pepin K.H."/>
            <person name="Palsikar V.B."/>
            <person name="Zhang X."/>
            <person name="Suruliraj S."/>
            <person name="Perna N.T."/>
            <person name="Plunkett G."/>
            <person name="Warren W."/>
            <person name="Mitreva M."/>
            <person name="Mardis E.R."/>
            <person name="Wilson R.K."/>
        </authorList>
    </citation>
    <scope>NUCLEOTIDE SEQUENCE [LARGE SCALE GENOMIC DNA]</scope>
    <source>
        <strain evidence="1 2">DSM 4568</strain>
    </source>
</reference>
<dbReference type="STRING" id="566551.HMPREF0201_04553"/>
<gene>
    <name evidence="1" type="ORF">HMPREF0201_04553</name>
</gene>
<protein>
    <submittedName>
        <fullName evidence="1">Uncharacterized protein</fullName>
    </submittedName>
</protein>
<evidence type="ECO:0000313" key="1">
    <source>
        <dbReference type="EMBL" id="EPF12950.1"/>
    </source>
</evidence>
<comment type="caution">
    <text evidence="1">The sequence shown here is derived from an EMBL/GenBank/DDBJ whole genome shotgun (WGS) entry which is preliminary data.</text>
</comment>